<sequence length="278" mass="31496">MRMETFTSKGIGFLNEDTLIVHPTLPLFGVVDGVTSLHGFMNDRKQTGGYLASTTIARYFTQIHRLIPLQEHISTANLLIRLHMQEAGIDLSSKQNLWGAAVGIVTIEKNGISYAQTGDCMIFAVYENDNVRILTRPQVEVVEERTLQKWCEGIENGLLSRTELSLFIRDLMIQNRELQNEPHGYGVLNGEKQAIEYVEYGRINRAGVKHVVIITDGLFWPLANQEKQDWSRMVHKIIEMGLENYAKALTKLEGSDPECVKYPRFKTSDDKTGIILTL</sequence>
<name>A0A075RAC1_BRELA</name>
<evidence type="ECO:0000313" key="2">
    <source>
        <dbReference type="EMBL" id="AIG26505.1"/>
    </source>
</evidence>
<dbReference type="Gene3D" id="3.60.40.10">
    <property type="entry name" value="PPM-type phosphatase domain"/>
    <property type="match status" value="1"/>
</dbReference>
<dbReference type="KEGG" id="blr:BRLA_c021840"/>
<dbReference type="Pfam" id="PF13672">
    <property type="entry name" value="PP2C_2"/>
    <property type="match status" value="1"/>
</dbReference>
<accession>A0A075RAC1</accession>
<protein>
    <submittedName>
        <fullName evidence="2">Protein phosphatase 2C</fullName>
    </submittedName>
</protein>
<dbReference type="SUPFAM" id="SSF81606">
    <property type="entry name" value="PP2C-like"/>
    <property type="match status" value="1"/>
</dbReference>
<dbReference type="RefSeq" id="WP_003337369.1">
    <property type="nucleotide sequence ID" value="NZ_CP007806.1"/>
</dbReference>
<dbReference type="HOGENOM" id="CLU_067299_2_0_9"/>
<dbReference type="InterPro" id="IPR036457">
    <property type="entry name" value="PPM-type-like_dom_sf"/>
</dbReference>
<dbReference type="EMBL" id="CP007806">
    <property type="protein sequence ID" value="AIG26505.1"/>
    <property type="molecule type" value="Genomic_DNA"/>
</dbReference>
<dbReference type="AlphaFoldDB" id="A0A075RAC1"/>
<dbReference type="eggNOG" id="COG0631">
    <property type="taxonomic scope" value="Bacteria"/>
</dbReference>
<organism evidence="2 3">
    <name type="scientific">Brevibacillus laterosporus LMG 15441</name>
    <dbReference type="NCBI Taxonomy" id="1042163"/>
    <lineage>
        <taxon>Bacteria</taxon>
        <taxon>Bacillati</taxon>
        <taxon>Bacillota</taxon>
        <taxon>Bacilli</taxon>
        <taxon>Bacillales</taxon>
        <taxon>Paenibacillaceae</taxon>
        <taxon>Brevibacillus</taxon>
    </lineage>
</organism>
<dbReference type="Proteomes" id="UP000005850">
    <property type="component" value="Chromosome"/>
</dbReference>
<dbReference type="STRING" id="1042163.BRLA_c021840"/>
<gene>
    <name evidence="2" type="ORF">BRLA_c021840</name>
</gene>
<dbReference type="InterPro" id="IPR001932">
    <property type="entry name" value="PPM-type_phosphatase-like_dom"/>
</dbReference>
<evidence type="ECO:0000259" key="1">
    <source>
        <dbReference type="Pfam" id="PF13672"/>
    </source>
</evidence>
<keyword evidence="3" id="KW-1185">Reference proteome</keyword>
<feature type="domain" description="PPM-type phosphatase" evidence="1">
    <location>
        <begin position="20"/>
        <end position="245"/>
    </location>
</feature>
<proteinExistence type="predicted"/>
<evidence type="ECO:0000313" key="3">
    <source>
        <dbReference type="Proteomes" id="UP000005850"/>
    </source>
</evidence>
<reference evidence="2 3" key="1">
    <citation type="journal article" date="2011" name="J. Bacteriol.">
        <title>Genome sequence of Brevibacillus laterosporus LMG 15441, a pathogen of invertebrates.</title>
        <authorList>
            <person name="Djukic M."/>
            <person name="Poehlein A."/>
            <person name="Thurmer A."/>
            <person name="Daniel R."/>
        </authorList>
    </citation>
    <scope>NUCLEOTIDE SEQUENCE [LARGE SCALE GENOMIC DNA]</scope>
    <source>
        <strain evidence="2 3">LMG 15441</strain>
    </source>
</reference>